<evidence type="ECO:0000313" key="2">
    <source>
        <dbReference type="Proteomes" id="UP000789920"/>
    </source>
</evidence>
<accession>A0ACA9SEC6</accession>
<feature type="non-terminal residue" evidence="1">
    <location>
        <position position="122"/>
    </location>
</feature>
<reference evidence="1" key="1">
    <citation type="submission" date="2021-06" db="EMBL/GenBank/DDBJ databases">
        <authorList>
            <person name="Kallberg Y."/>
            <person name="Tangrot J."/>
            <person name="Rosling A."/>
        </authorList>
    </citation>
    <scope>NUCLEOTIDE SEQUENCE</scope>
    <source>
        <strain evidence="1">MA461A</strain>
    </source>
</reference>
<evidence type="ECO:0000313" key="1">
    <source>
        <dbReference type="EMBL" id="CAG8835925.1"/>
    </source>
</evidence>
<proteinExistence type="predicted"/>
<protein>
    <submittedName>
        <fullName evidence="1">3756_t:CDS:1</fullName>
    </submittedName>
</protein>
<keyword evidence="2" id="KW-1185">Reference proteome</keyword>
<organism evidence="1 2">
    <name type="scientific">Racocetra persica</name>
    <dbReference type="NCBI Taxonomy" id="160502"/>
    <lineage>
        <taxon>Eukaryota</taxon>
        <taxon>Fungi</taxon>
        <taxon>Fungi incertae sedis</taxon>
        <taxon>Mucoromycota</taxon>
        <taxon>Glomeromycotina</taxon>
        <taxon>Glomeromycetes</taxon>
        <taxon>Diversisporales</taxon>
        <taxon>Gigasporaceae</taxon>
        <taxon>Racocetra</taxon>
    </lineage>
</organism>
<sequence>MQHLVLRWLISCISLCLFWTIPCTSALYDSNGPVVLLSDKNWAEEVLNTKKVVVVEFFAPWCGHCKNLAPEYIKAAENLKGLVTLGAVDCDNENNRRLCGAYGIQGFPTIKLFPSQSIEDEE</sequence>
<name>A0ACA9SEC6_9GLOM</name>
<dbReference type="EMBL" id="CAJVQC010113167">
    <property type="protein sequence ID" value="CAG8835925.1"/>
    <property type="molecule type" value="Genomic_DNA"/>
</dbReference>
<dbReference type="Proteomes" id="UP000789920">
    <property type="component" value="Unassembled WGS sequence"/>
</dbReference>
<gene>
    <name evidence="1" type="ORF">RPERSI_LOCUS29735</name>
</gene>
<comment type="caution">
    <text evidence="1">The sequence shown here is derived from an EMBL/GenBank/DDBJ whole genome shotgun (WGS) entry which is preliminary data.</text>
</comment>